<evidence type="ECO:0000313" key="2">
    <source>
        <dbReference type="Proteomes" id="UP001215143"/>
    </source>
</evidence>
<evidence type="ECO:0000313" key="1">
    <source>
        <dbReference type="EMBL" id="WDF02275.1"/>
    </source>
</evidence>
<protein>
    <submittedName>
        <fullName evidence="1">Uncharacterized protein</fullName>
    </submittedName>
</protein>
<dbReference type="Proteomes" id="UP001215143">
    <property type="component" value="Chromosome"/>
</dbReference>
<proteinExistence type="predicted"/>
<dbReference type="EMBL" id="CP117834">
    <property type="protein sequence ID" value="WDF02275.1"/>
    <property type="molecule type" value="Genomic_DNA"/>
</dbReference>
<reference evidence="1 2" key="1">
    <citation type="submission" date="2023-02" db="EMBL/GenBank/DDBJ databases">
        <authorList>
            <person name="Liu G."/>
        </authorList>
    </citation>
    <scope>NUCLEOTIDE SEQUENCE [LARGE SCALE GENOMIC DNA]</scope>
    <source>
        <strain evidence="1 2">DSM 23008</strain>
    </source>
</reference>
<name>A0ABY7W2W7_9BACI</name>
<accession>A0ABY7W2W7</accession>
<dbReference type="RefSeq" id="WP_274271996.1">
    <property type="nucleotide sequence ID" value="NZ_CP117834.1"/>
</dbReference>
<keyword evidence="2" id="KW-1185">Reference proteome</keyword>
<organism evidence="1 2">
    <name type="scientific">Shouchella hunanensis</name>
    <dbReference type="NCBI Taxonomy" id="766894"/>
    <lineage>
        <taxon>Bacteria</taxon>
        <taxon>Bacillati</taxon>
        <taxon>Bacillota</taxon>
        <taxon>Bacilli</taxon>
        <taxon>Bacillales</taxon>
        <taxon>Bacillaceae</taxon>
        <taxon>Shouchella</taxon>
    </lineage>
</organism>
<gene>
    <name evidence="1" type="ORF">PQ477_12155</name>
</gene>
<sequence>MTDFEVDGTTLNLYSNEDDVLSMASTESNQFWEVLHEPGFRYGISEVNHFNQDGERGLVFAESIWEEPIAIEPEPNRGYYVVVFVCNGLHLIHIQFIRFP</sequence>